<dbReference type="Proteomes" id="UP000002277">
    <property type="component" value="Chromosome 5"/>
</dbReference>
<dbReference type="FunFam" id="1.20.1310.10:FF:000019">
    <property type="entry name" value="Cullin 1"/>
    <property type="match status" value="1"/>
</dbReference>
<name>A0A2I3RKM2_PANTR</name>
<evidence type="ECO:0000313" key="9">
    <source>
        <dbReference type="Proteomes" id="UP000002277"/>
    </source>
</evidence>
<dbReference type="FunFam" id="1.20.1310.10:FF:000007">
    <property type="entry name" value="Cullin 1"/>
    <property type="match status" value="1"/>
</dbReference>
<dbReference type="AlphaFoldDB" id="A0A2I3RKM2"/>
<dbReference type="FunFam" id="1.10.10.10:FF:000161">
    <property type="entry name" value="Cullin 1"/>
    <property type="match status" value="1"/>
</dbReference>
<feature type="domain" description="Cullin family profile" evidence="7">
    <location>
        <begin position="323"/>
        <end position="534"/>
    </location>
</feature>
<dbReference type="GO" id="GO:0031146">
    <property type="term" value="P:SCF-dependent proteasomal ubiquitin-dependent protein catabolic process"/>
    <property type="evidence" value="ECO:0000318"/>
    <property type="project" value="GO_Central"/>
</dbReference>
<evidence type="ECO:0000256" key="3">
    <source>
        <dbReference type="ARBA" id="ARBA00022786"/>
    </source>
</evidence>
<reference evidence="8" key="2">
    <citation type="submission" date="2025-08" db="UniProtKB">
        <authorList>
            <consortium name="Ensembl"/>
        </authorList>
    </citation>
    <scope>IDENTIFICATION</scope>
</reference>
<dbReference type="InterPro" id="IPR016159">
    <property type="entry name" value="Cullin_repeat-like_dom_sf"/>
</dbReference>
<sequence length="631" mass="72985">IQNPHSLKQIGLDQIWDDLRATIQQVYMWHSMTRSRYMELHTHCASVHQSNQSKKGQTPEGAQFIGLELYKQLNLLKHGEDLMDKMLNGICAYLSRHWVHRICEIYSLALVTWRDHLGKKFCFKADQKGRKCGVVQCYMELELKEDDAFAKGPTLTRFYVKGSTEFLQQNPVTEYMNKAEACVVQVYLHEGTQDELARKCEQVLIEKHVEIFHTELQNLLDADKNEDLGHMYNLVSRIQNDLGELKKLLETHIHNQGLLAIEKCGEAALNDPKMYVQKVLDLHKKCIALVMSAFNNDTGFVAALDNSFLNNNAVTKMAYLSSKSHESLAQYYDSFLKKSSKNTDEAELEDTLNHIMVVFKYIEDKDVFQKFYAKMLAKRLIYQNRDDAVSDNAEASMFSKLKQACGFEYTSKLQWMFQDTGVSKDLNEQFKNHLTNSEPLDWDFSIQVLSSGSWPFKQSWLECSYRQFTAFYASYHSGELVTNCFTNRYTLQASTFQMAILLQYNTEDAYTVQQLTDSTQIKMDILILLKLKLLVLEDENVNADEVELKTDTLIKLHLKLRVNINVPMKLNRSRNKKTHTKILRKTLMRPSLSYPPGSNPGSLIKKCIDILIEKEYLEQVDGEKHTYSYLA</sequence>
<dbReference type="InParanoid" id="A0A2I3RKM2"/>
<dbReference type="GO" id="GO:0019005">
    <property type="term" value="C:SCF ubiquitin ligase complex"/>
    <property type="evidence" value="ECO:0000318"/>
    <property type="project" value="GO_Central"/>
</dbReference>
<evidence type="ECO:0000256" key="6">
    <source>
        <dbReference type="RuleBase" id="RU003829"/>
    </source>
</evidence>
<proteinExistence type="inferred from homology"/>
<dbReference type="GO" id="GO:0030674">
    <property type="term" value="F:protein-macromolecule adaptor activity"/>
    <property type="evidence" value="ECO:0000318"/>
    <property type="project" value="GO_Central"/>
</dbReference>
<accession>A0A2I3RKM2</accession>
<dbReference type="GO" id="GO:0031625">
    <property type="term" value="F:ubiquitin protein ligase binding"/>
    <property type="evidence" value="ECO:0000318"/>
    <property type="project" value="GO_Central"/>
</dbReference>
<dbReference type="OMA" id="HTHCASV"/>
<dbReference type="UniPathway" id="UPA00143"/>
<dbReference type="Gene3D" id="1.10.10.10">
    <property type="entry name" value="Winged helix-like DNA-binding domain superfamily/Winged helix DNA-binding domain"/>
    <property type="match status" value="2"/>
</dbReference>
<dbReference type="SUPFAM" id="SSF74788">
    <property type="entry name" value="Cullin repeat-like"/>
    <property type="match status" value="1"/>
</dbReference>
<dbReference type="PANTHER" id="PTHR11932">
    <property type="entry name" value="CULLIN"/>
    <property type="match status" value="1"/>
</dbReference>
<keyword evidence="3" id="KW-0833">Ubl conjugation pathway</keyword>
<dbReference type="Ensembl" id="ENSPTRT00000104533.1">
    <property type="protein sequence ID" value="ENSPTRP00000064916.1"/>
    <property type="gene ID" value="ENSPTRG00000049001.1"/>
</dbReference>
<reference evidence="8" key="3">
    <citation type="submission" date="2025-09" db="UniProtKB">
        <authorList>
            <consortium name="Ensembl"/>
        </authorList>
    </citation>
    <scope>IDENTIFICATION</scope>
</reference>
<dbReference type="EMBL" id="AACZ04009904">
    <property type="status" value="NOT_ANNOTATED_CDS"/>
    <property type="molecule type" value="Genomic_DNA"/>
</dbReference>
<evidence type="ECO:0000256" key="1">
    <source>
        <dbReference type="ARBA" id="ARBA00004906"/>
    </source>
</evidence>
<dbReference type="GO" id="GO:0016567">
    <property type="term" value="P:protein ubiquitination"/>
    <property type="evidence" value="ECO:0000318"/>
    <property type="project" value="GO_Central"/>
</dbReference>
<dbReference type="InterPro" id="IPR045093">
    <property type="entry name" value="Cullin"/>
</dbReference>
<keyword evidence="9" id="KW-1185">Reference proteome</keyword>
<protein>
    <recommendedName>
        <fullName evidence="7">Cullin family profile domain-containing protein</fullName>
    </recommendedName>
</protein>
<evidence type="ECO:0000313" key="8">
    <source>
        <dbReference type="Ensembl" id="ENSPTRP00000064916.1"/>
    </source>
</evidence>
<dbReference type="Gene3D" id="1.20.1310.10">
    <property type="entry name" value="Cullin Repeats"/>
    <property type="match status" value="5"/>
</dbReference>
<dbReference type="Bgee" id="ENSPTRG00000049001">
    <property type="expression patterns" value="Expressed in Brodmann (1909) area 10"/>
</dbReference>
<dbReference type="SUPFAM" id="SSF75632">
    <property type="entry name" value="Cullin homology domain"/>
    <property type="match status" value="1"/>
</dbReference>
<dbReference type="SMART" id="SM00182">
    <property type="entry name" value="CULLIN"/>
    <property type="match status" value="1"/>
</dbReference>
<dbReference type="Pfam" id="PF00888">
    <property type="entry name" value="Cullin"/>
    <property type="match status" value="1"/>
</dbReference>
<organism evidence="8 9">
    <name type="scientific">Pan troglodytes</name>
    <name type="common">Chimpanzee</name>
    <dbReference type="NCBI Taxonomy" id="9598"/>
    <lineage>
        <taxon>Eukaryota</taxon>
        <taxon>Metazoa</taxon>
        <taxon>Chordata</taxon>
        <taxon>Craniata</taxon>
        <taxon>Vertebrata</taxon>
        <taxon>Euteleostomi</taxon>
        <taxon>Mammalia</taxon>
        <taxon>Eutheria</taxon>
        <taxon>Euarchontoglires</taxon>
        <taxon>Primates</taxon>
        <taxon>Haplorrhini</taxon>
        <taxon>Catarrhini</taxon>
        <taxon>Hominidae</taxon>
        <taxon>Pan</taxon>
    </lineage>
</organism>
<dbReference type="InterPro" id="IPR036390">
    <property type="entry name" value="WH_DNA-bd_sf"/>
</dbReference>
<dbReference type="GeneTree" id="ENSGT00940000154774"/>
<dbReference type="InterPro" id="IPR036388">
    <property type="entry name" value="WH-like_DNA-bd_sf"/>
</dbReference>
<comment type="similarity">
    <text evidence="2 5 6">Belongs to the cullin family.</text>
</comment>
<keyword evidence="4" id="KW-0832">Ubl conjugation</keyword>
<reference evidence="8 9" key="1">
    <citation type="journal article" date="2005" name="Nature">
        <title>Initial sequence of the chimpanzee genome and comparison with the human genome.</title>
        <authorList>
            <consortium name="Chimpanzee sequencing and analysis consortium"/>
        </authorList>
    </citation>
    <scope>NUCLEOTIDE SEQUENCE [LARGE SCALE GENOMIC DNA]</scope>
</reference>
<evidence type="ECO:0000256" key="5">
    <source>
        <dbReference type="PROSITE-ProRule" id="PRU00330"/>
    </source>
</evidence>
<evidence type="ECO:0000256" key="2">
    <source>
        <dbReference type="ARBA" id="ARBA00006019"/>
    </source>
</evidence>
<dbReference type="InterPro" id="IPR001373">
    <property type="entry name" value="Cullin_N"/>
</dbReference>
<dbReference type="SUPFAM" id="SSF46785">
    <property type="entry name" value="Winged helix' DNA-binding domain"/>
    <property type="match status" value="1"/>
</dbReference>
<evidence type="ECO:0000259" key="7">
    <source>
        <dbReference type="PROSITE" id="PS50069"/>
    </source>
</evidence>
<comment type="pathway">
    <text evidence="1">Protein modification; protein ubiquitination.</text>
</comment>
<dbReference type="InterPro" id="IPR036317">
    <property type="entry name" value="Cullin_homology_sf"/>
</dbReference>
<dbReference type="PROSITE" id="PS50069">
    <property type="entry name" value="CULLIN_2"/>
    <property type="match status" value="1"/>
</dbReference>
<evidence type="ECO:0000256" key="4">
    <source>
        <dbReference type="ARBA" id="ARBA00022843"/>
    </source>
</evidence>
<dbReference type="InterPro" id="IPR016158">
    <property type="entry name" value="Cullin_homology"/>
</dbReference>